<protein>
    <submittedName>
        <fullName evidence="1">Unnamed protein product</fullName>
    </submittedName>
</protein>
<comment type="caution">
    <text evidence="1">The sequence shown here is derived from an EMBL/GenBank/DDBJ whole genome shotgun (WGS) entry which is preliminary data.</text>
</comment>
<organism evidence="1 2">
    <name type="scientific">Candida boidinii</name>
    <name type="common">Yeast</name>
    <dbReference type="NCBI Taxonomy" id="5477"/>
    <lineage>
        <taxon>Eukaryota</taxon>
        <taxon>Fungi</taxon>
        <taxon>Dikarya</taxon>
        <taxon>Ascomycota</taxon>
        <taxon>Saccharomycotina</taxon>
        <taxon>Pichiomycetes</taxon>
        <taxon>Pichiales</taxon>
        <taxon>Pichiaceae</taxon>
        <taxon>Ogataea</taxon>
        <taxon>Ogataea/Candida clade</taxon>
    </lineage>
</organism>
<reference evidence="1" key="1">
    <citation type="submission" date="2023-04" db="EMBL/GenBank/DDBJ databases">
        <title>Candida boidinii NBRC 1967.</title>
        <authorList>
            <person name="Ichikawa N."/>
            <person name="Sato H."/>
            <person name="Tonouchi N."/>
        </authorList>
    </citation>
    <scope>NUCLEOTIDE SEQUENCE</scope>
    <source>
        <strain evidence="1">NBRC 1967</strain>
    </source>
</reference>
<evidence type="ECO:0000313" key="1">
    <source>
        <dbReference type="EMBL" id="GMF01326.1"/>
    </source>
</evidence>
<dbReference type="Proteomes" id="UP001165101">
    <property type="component" value="Unassembled WGS sequence"/>
</dbReference>
<proteinExistence type="predicted"/>
<accession>A0ACB5U3M3</accession>
<evidence type="ECO:0000313" key="2">
    <source>
        <dbReference type="Proteomes" id="UP001165101"/>
    </source>
</evidence>
<name>A0ACB5U3M3_CANBO</name>
<gene>
    <name evidence="1" type="ORF">Cboi01_000580800</name>
</gene>
<sequence>MSPKQIKKYQKKEENIVSSISKASESLNKVLSLDNKVNSQPGQEQQQQQQQHHINSETLINDENNASTPQIPQKKMANYTKEEVSNVLKDVKDLSEICNVLGNHLAFSRVSSTPLRQVYSLNAIQSHKLTIEQLRAILIHHLEFIGVIYREGKDAAGKPLDEEYYYIPEKDKDQGRVKLAEELKGPGAGLRSCRKTHKQYFWKKPTKK</sequence>
<dbReference type="EMBL" id="BSXV01004849">
    <property type="protein sequence ID" value="GMF01326.1"/>
    <property type="molecule type" value="Genomic_DNA"/>
</dbReference>
<keyword evidence="2" id="KW-1185">Reference proteome</keyword>